<protein>
    <recommendedName>
        <fullName evidence="4">DUF3558 domain-containing protein</fullName>
    </recommendedName>
</protein>
<organism evidence="2 3">
    <name type="scientific">Nonomuraea composti</name>
    <dbReference type="NCBI Taxonomy" id="2720023"/>
    <lineage>
        <taxon>Bacteria</taxon>
        <taxon>Bacillati</taxon>
        <taxon>Actinomycetota</taxon>
        <taxon>Actinomycetes</taxon>
        <taxon>Streptosporangiales</taxon>
        <taxon>Streptosporangiaceae</taxon>
        <taxon>Nonomuraea</taxon>
    </lineage>
</organism>
<evidence type="ECO:0000313" key="3">
    <source>
        <dbReference type="Proteomes" id="UP000696294"/>
    </source>
</evidence>
<dbReference type="EMBL" id="JAATEP010000024">
    <property type="protein sequence ID" value="NJP93671.1"/>
    <property type="molecule type" value="Genomic_DNA"/>
</dbReference>
<feature type="chain" id="PRO_5046167982" description="DUF3558 domain-containing protein" evidence="1">
    <location>
        <begin position="21"/>
        <end position="179"/>
    </location>
</feature>
<feature type="signal peptide" evidence="1">
    <location>
        <begin position="1"/>
        <end position="20"/>
    </location>
</feature>
<comment type="caution">
    <text evidence="2">The sequence shown here is derived from an EMBL/GenBank/DDBJ whole genome shotgun (WGS) entry which is preliminary data.</text>
</comment>
<dbReference type="Proteomes" id="UP000696294">
    <property type="component" value="Unassembled WGS sequence"/>
</dbReference>
<evidence type="ECO:0000256" key="1">
    <source>
        <dbReference type="SAM" id="SignalP"/>
    </source>
</evidence>
<keyword evidence="1" id="KW-0732">Signal</keyword>
<sequence>MRKSLPAVLMAVTLAGSACSSSPPPDTRPLGDVTAQPQECGLISRQAIARAIGRDDFLASGSRPGERFDRCIVSKPQSDEPGAELSISFDEPSALSLDELTSTKQHDRGVDLPTGLGPGYTAQYEGKKGLSTYAYAWTPDARRRLSIYITPGAPGRDHRADAIEFVRQLKPILLTPPSN</sequence>
<accession>A0ABX1B833</accession>
<name>A0ABX1B833_9ACTN</name>
<gene>
    <name evidence="2" type="ORF">HCN51_30230</name>
</gene>
<proteinExistence type="predicted"/>
<dbReference type="PROSITE" id="PS51257">
    <property type="entry name" value="PROKAR_LIPOPROTEIN"/>
    <property type="match status" value="1"/>
</dbReference>
<dbReference type="RefSeq" id="WP_168013937.1">
    <property type="nucleotide sequence ID" value="NZ_JAATEP010000024.1"/>
</dbReference>
<evidence type="ECO:0000313" key="2">
    <source>
        <dbReference type="EMBL" id="NJP93671.1"/>
    </source>
</evidence>
<reference evidence="2 3" key="1">
    <citation type="submission" date="2020-03" db="EMBL/GenBank/DDBJ databases">
        <title>WGS of actinomycetes isolated from Thailand.</title>
        <authorList>
            <person name="Thawai C."/>
        </authorList>
    </citation>
    <scope>NUCLEOTIDE SEQUENCE [LARGE SCALE GENOMIC DNA]</scope>
    <source>
        <strain evidence="2 3">FMUSA5-5</strain>
    </source>
</reference>
<keyword evidence="3" id="KW-1185">Reference proteome</keyword>
<evidence type="ECO:0008006" key="4">
    <source>
        <dbReference type="Google" id="ProtNLM"/>
    </source>
</evidence>